<proteinExistence type="predicted"/>
<dbReference type="AlphaFoldDB" id="A0A6L9QE93"/>
<accession>A0A6L9QE93</accession>
<name>A0A6L9QE93_9ACTN</name>
<evidence type="ECO:0000313" key="2">
    <source>
        <dbReference type="EMBL" id="NEA23585.1"/>
    </source>
</evidence>
<evidence type="ECO:0000256" key="1">
    <source>
        <dbReference type="SAM" id="MobiDB-lite"/>
    </source>
</evidence>
<dbReference type="NCBIfam" id="TIGR04222">
    <property type="entry name" value="near_uncomplex"/>
    <property type="match status" value="1"/>
</dbReference>
<protein>
    <submittedName>
        <fullName evidence="2">TIGR04222 domain-containing membrane protein</fullName>
    </submittedName>
</protein>
<evidence type="ECO:0000313" key="3">
    <source>
        <dbReference type="Proteomes" id="UP000475532"/>
    </source>
</evidence>
<gene>
    <name evidence="2" type="ORF">G3I70_13925</name>
</gene>
<dbReference type="RefSeq" id="WP_163056112.1">
    <property type="nucleotide sequence ID" value="NZ_JAAGLI010000347.1"/>
</dbReference>
<dbReference type="Proteomes" id="UP000475532">
    <property type="component" value="Unassembled WGS sequence"/>
</dbReference>
<organism evidence="2 3">
    <name type="scientific">Actinomadura bangladeshensis</name>
    <dbReference type="NCBI Taxonomy" id="453573"/>
    <lineage>
        <taxon>Bacteria</taxon>
        <taxon>Bacillati</taxon>
        <taxon>Actinomycetota</taxon>
        <taxon>Actinomycetes</taxon>
        <taxon>Streptosporangiales</taxon>
        <taxon>Thermomonosporaceae</taxon>
        <taxon>Actinomadura</taxon>
    </lineage>
</organism>
<dbReference type="InterPro" id="IPR026467">
    <property type="entry name" value="Ser/Gly_Cys_C_dom"/>
</dbReference>
<comment type="caution">
    <text evidence="2">The sequence shown here is derived from an EMBL/GenBank/DDBJ whole genome shotgun (WGS) entry which is preliminary data.</text>
</comment>
<feature type="region of interest" description="Disordered" evidence="1">
    <location>
        <begin position="163"/>
        <end position="184"/>
    </location>
</feature>
<reference evidence="2 3" key="1">
    <citation type="submission" date="2020-01" db="EMBL/GenBank/DDBJ databases">
        <title>Insect and environment-associated Actinomycetes.</title>
        <authorList>
            <person name="Currrie C."/>
            <person name="Chevrette M."/>
            <person name="Carlson C."/>
            <person name="Stubbendieck R."/>
            <person name="Wendt-Pienkowski E."/>
        </authorList>
    </citation>
    <scope>NUCLEOTIDE SEQUENCE [LARGE SCALE GENOMIC DNA]</scope>
    <source>
        <strain evidence="2 3">SID10258</strain>
    </source>
</reference>
<sequence>MDEFDHYELAYLCGGPVRVVQTAVLALSEARRIRLSRGTHRVDVVRRESDDPVQAAVLAEIPDAGRPLGRVVEAAARTPEMDAITARLAEAGLVRPGSARLTRGGRMIRRGLLRDGADEPSALHRLAMIGPAGVEDARLREILESGDPKPVKLRRGRWRGHHLESSGLSDTQYSGYGDGGGAGY</sequence>
<dbReference type="EMBL" id="JAAGLI010000347">
    <property type="protein sequence ID" value="NEA23585.1"/>
    <property type="molecule type" value="Genomic_DNA"/>
</dbReference>